<dbReference type="STRING" id="984262.SGRA_0356"/>
<reference evidence="2 3" key="1">
    <citation type="journal article" date="2012" name="Stand. Genomic Sci.">
        <title>Complete genome sequencing and analysis of Saprospira grandis str. Lewin, a predatory marine bacterium.</title>
        <authorList>
            <person name="Saw J.H."/>
            <person name="Yuryev A."/>
            <person name="Kanbe M."/>
            <person name="Hou S."/>
            <person name="Young A.G."/>
            <person name="Aizawa S."/>
            <person name="Alam M."/>
        </authorList>
    </citation>
    <scope>NUCLEOTIDE SEQUENCE [LARGE SCALE GENOMIC DNA]</scope>
    <source>
        <strain evidence="2 3">Lewin</strain>
    </source>
</reference>
<name>H6L7R3_SAPGL</name>
<evidence type="ECO:0000313" key="3">
    <source>
        <dbReference type="Proteomes" id="UP000007519"/>
    </source>
</evidence>
<sequence length="215" mass="24715">MYYRLLWLPLALLLFSCGPNVSPEEEAAWQTAEKANSLAALDSFVSQYPEHSFKEQLANKKERLLFAQAQMENRVYFYKKYLADFPEGKRKAEAQEALANIQKSIKLPSKDILTAKPFVGKVEYEHAADKEILSMKFVELNETDGSFLADVHLSNDIRCQITGRIEQQAPYTIMFLEQVGEQQDFVLDLSPALPYLKNGELIIESVDPKQYWRLK</sequence>
<evidence type="ECO:0008006" key="4">
    <source>
        <dbReference type="Google" id="ProtNLM"/>
    </source>
</evidence>
<evidence type="ECO:0000256" key="1">
    <source>
        <dbReference type="SAM" id="SignalP"/>
    </source>
</evidence>
<dbReference type="EMBL" id="CP002831">
    <property type="protein sequence ID" value="AFC23095.1"/>
    <property type="molecule type" value="Genomic_DNA"/>
</dbReference>
<dbReference type="HOGENOM" id="CLU_1282471_0_0_10"/>
<keyword evidence="1" id="KW-0732">Signal</keyword>
<proteinExistence type="predicted"/>
<feature type="chain" id="PRO_5003604149" description="Lipoprotein" evidence="1">
    <location>
        <begin position="22"/>
        <end position="215"/>
    </location>
</feature>
<dbReference type="Gene3D" id="1.25.40.10">
    <property type="entry name" value="Tetratricopeptide repeat domain"/>
    <property type="match status" value="1"/>
</dbReference>
<dbReference type="KEGG" id="sgn:SGRA_0356"/>
<evidence type="ECO:0000313" key="2">
    <source>
        <dbReference type="EMBL" id="AFC23095.1"/>
    </source>
</evidence>
<organism evidence="2 3">
    <name type="scientific">Saprospira grandis (strain Lewin)</name>
    <dbReference type="NCBI Taxonomy" id="984262"/>
    <lineage>
        <taxon>Bacteria</taxon>
        <taxon>Pseudomonadati</taxon>
        <taxon>Bacteroidota</taxon>
        <taxon>Saprospiria</taxon>
        <taxon>Saprospirales</taxon>
        <taxon>Saprospiraceae</taxon>
        <taxon>Saprospira</taxon>
    </lineage>
</organism>
<dbReference type="PROSITE" id="PS51257">
    <property type="entry name" value="PROKAR_LIPOPROTEIN"/>
    <property type="match status" value="1"/>
</dbReference>
<dbReference type="RefSeq" id="WP_014373342.1">
    <property type="nucleotide sequence ID" value="NC_016940.1"/>
</dbReference>
<dbReference type="Proteomes" id="UP000007519">
    <property type="component" value="Chromosome"/>
</dbReference>
<dbReference type="InterPro" id="IPR011990">
    <property type="entry name" value="TPR-like_helical_dom_sf"/>
</dbReference>
<dbReference type="AlphaFoldDB" id="H6L7R3"/>
<dbReference type="OrthoDB" id="9820268at2"/>
<feature type="signal peptide" evidence="1">
    <location>
        <begin position="1"/>
        <end position="21"/>
    </location>
</feature>
<gene>
    <name evidence="2" type="ordered locus">SGRA_0356</name>
</gene>
<keyword evidence="3" id="KW-1185">Reference proteome</keyword>
<accession>H6L7R3</accession>
<protein>
    <recommendedName>
        <fullName evidence="4">Lipoprotein</fullName>
    </recommendedName>
</protein>